<feature type="region of interest" description="Disordered" evidence="2">
    <location>
        <begin position="158"/>
        <end position="189"/>
    </location>
</feature>
<dbReference type="AlphaFoldDB" id="A0A8X8XM44"/>
<proteinExistence type="inferred from homology"/>
<evidence type="ECO:0008006" key="5">
    <source>
        <dbReference type="Google" id="ProtNLM"/>
    </source>
</evidence>
<sequence length="482" mass="52738">MGDQAAPAPLPPHRRPKVREVSSRFMSPLVQSNSTPAPTPHPSDFPRPKTLHRRHPSKTDENFNPEPNRIIALDKPSPAISTIHRKQHHQRINSKDHHHSVSSRPDTPIATATDRIVPSRFRQSVSRSNSLSGSSDGCSAVTAAARLLQEATSDVEKKLSRISTTSSVDDSDSCTTTTSNQGSSSCPTSPLCVAPVTKLRSATDVRSSMPDVDKWLSDRNFGNSGKDCARSLNFSSFSRITGGGGVSRPPHPSPCVRSGMDSRKGSKASNHQAEVHSLKMMTNHYLQWRFANAKAEASVQTQKHETERKFFALGGKISDLRHIVKKKRIELAVLRGLNTLNTVFESQMPYLEEWSSLEEDYSNSLSGAANALLSSSVRLPVSGDVRADVGELEEALTSASKVVESIGSHIQRFIHKAEGMDILVSDVARMVGGEKALTEECGFLLSKIYSSQVNECSLRGALMQLNYCNNRQPFKCQELVSS</sequence>
<feature type="compositionally biased region" description="Low complexity" evidence="2">
    <location>
        <begin position="163"/>
        <end position="179"/>
    </location>
</feature>
<feature type="region of interest" description="Disordered" evidence="2">
    <location>
        <begin position="84"/>
        <end position="112"/>
    </location>
</feature>
<dbReference type="GO" id="GO:0008017">
    <property type="term" value="F:microtubule binding"/>
    <property type="evidence" value="ECO:0007669"/>
    <property type="project" value="TreeGrafter"/>
</dbReference>
<protein>
    <recommendedName>
        <fullName evidence="5">QWRF family</fullName>
    </recommendedName>
</protein>
<dbReference type="GO" id="GO:0005880">
    <property type="term" value="C:nuclear microtubule"/>
    <property type="evidence" value="ECO:0007669"/>
    <property type="project" value="TreeGrafter"/>
</dbReference>
<organism evidence="3">
    <name type="scientific">Salvia splendens</name>
    <name type="common">Scarlet sage</name>
    <dbReference type="NCBI Taxonomy" id="180675"/>
    <lineage>
        <taxon>Eukaryota</taxon>
        <taxon>Viridiplantae</taxon>
        <taxon>Streptophyta</taxon>
        <taxon>Embryophyta</taxon>
        <taxon>Tracheophyta</taxon>
        <taxon>Spermatophyta</taxon>
        <taxon>Magnoliopsida</taxon>
        <taxon>eudicotyledons</taxon>
        <taxon>Gunneridae</taxon>
        <taxon>Pentapetalae</taxon>
        <taxon>asterids</taxon>
        <taxon>lamiids</taxon>
        <taxon>Lamiales</taxon>
        <taxon>Lamiaceae</taxon>
        <taxon>Nepetoideae</taxon>
        <taxon>Mentheae</taxon>
        <taxon>Salviinae</taxon>
        <taxon>Salvia</taxon>
        <taxon>Salvia subgen. Calosphace</taxon>
        <taxon>core Calosphace</taxon>
    </lineage>
</organism>
<dbReference type="Proteomes" id="UP000298416">
    <property type="component" value="Unassembled WGS sequence"/>
</dbReference>
<reference evidence="3" key="1">
    <citation type="submission" date="2018-01" db="EMBL/GenBank/DDBJ databases">
        <authorList>
            <person name="Mao J.F."/>
        </authorList>
    </citation>
    <scope>NUCLEOTIDE SEQUENCE</scope>
    <source>
        <strain evidence="3">Huo1</strain>
        <tissue evidence="3">Leaf</tissue>
    </source>
</reference>
<comment type="caution">
    <text evidence="3">The sequence shown here is derived from an EMBL/GenBank/DDBJ whole genome shotgun (WGS) entry which is preliminary data.</text>
</comment>
<gene>
    <name evidence="3" type="ORF">SASPL_123825</name>
</gene>
<dbReference type="PANTHER" id="PTHR31807:SF6">
    <property type="entry name" value="PROTEIN ENDOSPERM DEFECTIVE 1-RELATED"/>
    <property type="match status" value="1"/>
</dbReference>
<dbReference type="EMBL" id="PNBA02000008">
    <property type="protein sequence ID" value="KAG6416395.1"/>
    <property type="molecule type" value="Genomic_DNA"/>
</dbReference>
<name>A0A8X8XM44_SALSN</name>
<feature type="compositionally biased region" description="Basic residues" evidence="2">
    <location>
        <begin position="84"/>
        <end position="101"/>
    </location>
</feature>
<keyword evidence="4" id="KW-1185">Reference proteome</keyword>
<accession>A0A8X8XM44</accession>
<evidence type="ECO:0000256" key="1">
    <source>
        <dbReference type="ARBA" id="ARBA00010016"/>
    </source>
</evidence>
<dbReference type="InterPro" id="IPR007573">
    <property type="entry name" value="QWRF"/>
</dbReference>
<evidence type="ECO:0000313" key="3">
    <source>
        <dbReference type="EMBL" id="KAG6416395.1"/>
    </source>
</evidence>
<evidence type="ECO:0000313" key="4">
    <source>
        <dbReference type="Proteomes" id="UP000298416"/>
    </source>
</evidence>
<comment type="similarity">
    <text evidence="1">Belongs to the QWRF family.</text>
</comment>
<dbReference type="Pfam" id="PF04484">
    <property type="entry name" value="QWRF"/>
    <property type="match status" value="1"/>
</dbReference>
<dbReference type="OrthoDB" id="542108at2759"/>
<feature type="region of interest" description="Disordered" evidence="2">
    <location>
        <begin position="1"/>
        <end position="69"/>
    </location>
</feature>
<dbReference type="GO" id="GO:0005737">
    <property type="term" value="C:cytoplasm"/>
    <property type="evidence" value="ECO:0007669"/>
    <property type="project" value="TreeGrafter"/>
</dbReference>
<feature type="region of interest" description="Disordered" evidence="2">
    <location>
        <begin position="241"/>
        <end position="273"/>
    </location>
</feature>
<dbReference type="GO" id="GO:0051225">
    <property type="term" value="P:spindle assembly"/>
    <property type="evidence" value="ECO:0007669"/>
    <property type="project" value="TreeGrafter"/>
</dbReference>
<dbReference type="PANTHER" id="PTHR31807">
    <property type="entry name" value="AUGMIN FAMILY MEMBER"/>
    <property type="match status" value="1"/>
</dbReference>
<evidence type="ECO:0000256" key="2">
    <source>
        <dbReference type="SAM" id="MobiDB-lite"/>
    </source>
</evidence>
<reference evidence="3" key="2">
    <citation type="submission" date="2020-08" db="EMBL/GenBank/DDBJ databases">
        <title>Plant Genome Project.</title>
        <authorList>
            <person name="Zhang R.-G."/>
        </authorList>
    </citation>
    <scope>NUCLEOTIDE SEQUENCE</scope>
    <source>
        <strain evidence="3">Huo1</strain>
        <tissue evidence="3">Leaf</tissue>
    </source>
</reference>